<name>A0ABU5QUP5_9BACT</name>
<accession>A0ABU5QUP5</accession>
<gene>
    <name evidence="3" type="ORF">VB264_21495</name>
</gene>
<evidence type="ECO:0000259" key="1">
    <source>
        <dbReference type="Pfam" id="PF18347"/>
    </source>
</evidence>
<dbReference type="Gene3D" id="1.10.10.1650">
    <property type="match status" value="1"/>
</dbReference>
<dbReference type="InterPro" id="IPR049280">
    <property type="entry name" value="DUF6852"/>
</dbReference>
<organism evidence="3 4">
    <name type="scientific">Arcicella aquatica</name>
    <dbReference type="NCBI Taxonomy" id="217141"/>
    <lineage>
        <taxon>Bacteria</taxon>
        <taxon>Pseudomonadati</taxon>
        <taxon>Bacteroidota</taxon>
        <taxon>Cytophagia</taxon>
        <taxon>Cytophagales</taxon>
        <taxon>Flectobacillaceae</taxon>
        <taxon>Arcicella</taxon>
    </lineage>
</organism>
<comment type="caution">
    <text evidence="3">The sequence shown here is derived from an EMBL/GenBank/DDBJ whole genome shotgun (WGS) entry which is preliminary data.</text>
</comment>
<evidence type="ECO:0000259" key="2">
    <source>
        <dbReference type="Pfam" id="PF21186"/>
    </source>
</evidence>
<feature type="domain" description="DUF6852" evidence="2">
    <location>
        <begin position="53"/>
        <end position="125"/>
    </location>
</feature>
<dbReference type="EMBL" id="JAYFUL010000053">
    <property type="protein sequence ID" value="MEA5260389.1"/>
    <property type="molecule type" value="Genomic_DNA"/>
</dbReference>
<protein>
    <submittedName>
        <fullName evidence="3">DUF5606 domain-containing protein</fullName>
    </submittedName>
</protein>
<dbReference type="Pfam" id="PF21186">
    <property type="entry name" value="DUF6852"/>
    <property type="match status" value="1"/>
</dbReference>
<sequence>MELLKEIANISGQSGLYRILKPTRTGVIVESLDGKKARSVVGANARVSVLKDISVYIEDHQDAAMPLANIFLKIRETHGEKIELNTKNATEADLFDFLGTVVPNFDRERVHGSDVKKMINWYNIISQNLPEAFEVEEATEEAVETEETKAEEA</sequence>
<dbReference type="InterPro" id="IPR049282">
    <property type="entry name" value="BVU_3817_N_sf"/>
</dbReference>
<dbReference type="Proteomes" id="UP001304671">
    <property type="component" value="Unassembled WGS sequence"/>
</dbReference>
<proteinExistence type="predicted"/>
<dbReference type="InterPro" id="IPR041218">
    <property type="entry name" value="DUF5606"/>
</dbReference>
<reference evidence="3 4" key="1">
    <citation type="submission" date="2023-12" db="EMBL/GenBank/DDBJ databases">
        <title>Novel species of the genus Arcicella isolated from rivers.</title>
        <authorList>
            <person name="Lu H."/>
        </authorList>
    </citation>
    <scope>NUCLEOTIDE SEQUENCE [LARGE SCALE GENOMIC DNA]</scope>
    <source>
        <strain evidence="3 4">LMG 21963</strain>
    </source>
</reference>
<dbReference type="InterPro" id="IPR049281">
    <property type="entry name" value="BVU_3817-like_C_sf"/>
</dbReference>
<dbReference type="RefSeq" id="WP_309921860.1">
    <property type="nucleotide sequence ID" value="NZ_JAYFUL010000053.1"/>
</dbReference>
<evidence type="ECO:0000313" key="4">
    <source>
        <dbReference type="Proteomes" id="UP001304671"/>
    </source>
</evidence>
<keyword evidence="4" id="KW-1185">Reference proteome</keyword>
<dbReference type="Gene3D" id="2.30.30.730">
    <property type="match status" value="1"/>
</dbReference>
<evidence type="ECO:0000313" key="3">
    <source>
        <dbReference type="EMBL" id="MEA5260389.1"/>
    </source>
</evidence>
<feature type="domain" description="DUF5606" evidence="1">
    <location>
        <begin position="4"/>
        <end position="50"/>
    </location>
</feature>
<dbReference type="Pfam" id="PF18347">
    <property type="entry name" value="DUF5606"/>
    <property type="match status" value="1"/>
</dbReference>